<gene>
    <name evidence="1" type="ORF">FA740_16400</name>
</gene>
<comment type="caution">
    <text evidence="1">The sequence shown here is derived from an EMBL/GenBank/DDBJ whole genome shotgun (WGS) entry which is preliminary data.</text>
</comment>
<sequence>MDVFEIHEDQLPTDADDIWRFLEERGQFDALLIETRAALIGDLEGDPFHDAVRRALSLMGPEDNVREDALENPLAASLRSELEGPGGLAAACFRRLRGATEGGLPDLAYKAHADAMIRAMGDTRKGLSDALIAEKIGPLLKSVEP</sequence>
<organism evidence="1 2">
    <name type="scientific">Paracoccus hibiscisoli</name>
    <dbReference type="NCBI Taxonomy" id="2023261"/>
    <lineage>
        <taxon>Bacteria</taxon>
        <taxon>Pseudomonadati</taxon>
        <taxon>Pseudomonadota</taxon>
        <taxon>Alphaproteobacteria</taxon>
        <taxon>Rhodobacterales</taxon>
        <taxon>Paracoccaceae</taxon>
        <taxon>Paracoccus</taxon>
    </lineage>
</organism>
<dbReference type="AlphaFoldDB" id="A0A4U0QYF6"/>
<accession>A0A4U0QYF6</accession>
<proteinExistence type="predicted"/>
<protein>
    <submittedName>
        <fullName evidence="1">Uncharacterized protein</fullName>
    </submittedName>
</protein>
<dbReference type="EMBL" id="SUNH01000029">
    <property type="protein sequence ID" value="TJZ81074.1"/>
    <property type="molecule type" value="Genomic_DNA"/>
</dbReference>
<evidence type="ECO:0000313" key="1">
    <source>
        <dbReference type="EMBL" id="TJZ81074.1"/>
    </source>
</evidence>
<dbReference type="Proteomes" id="UP000306223">
    <property type="component" value="Unassembled WGS sequence"/>
</dbReference>
<evidence type="ECO:0000313" key="2">
    <source>
        <dbReference type="Proteomes" id="UP000306223"/>
    </source>
</evidence>
<name>A0A4U0QYF6_9RHOB</name>
<reference evidence="1 2" key="1">
    <citation type="submission" date="2019-04" db="EMBL/GenBank/DDBJ databases">
        <authorList>
            <person name="Li J."/>
        </authorList>
    </citation>
    <scope>NUCLEOTIDE SEQUENCE [LARGE SCALE GENOMIC DNA]</scope>
    <source>
        <strain evidence="1 2">CCTCC AB2016182</strain>
    </source>
</reference>
<keyword evidence="2" id="KW-1185">Reference proteome</keyword>
<dbReference type="RefSeq" id="WP_136857891.1">
    <property type="nucleotide sequence ID" value="NZ_SUNH01000029.1"/>
</dbReference>